<organism evidence="2 3">
    <name type="scientific">Acorus calamus</name>
    <name type="common">Sweet flag</name>
    <dbReference type="NCBI Taxonomy" id="4465"/>
    <lineage>
        <taxon>Eukaryota</taxon>
        <taxon>Viridiplantae</taxon>
        <taxon>Streptophyta</taxon>
        <taxon>Embryophyta</taxon>
        <taxon>Tracheophyta</taxon>
        <taxon>Spermatophyta</taxon>
        <taxon>Magnoliopsida</taxon>
        <taxon>Liliopsida</taxon>
        <taxon>Acoraceae</taxon>
        <taxon>Acorus</taxon>
    </lineage>
</organism>
<reference evidence="2" key="1">
    <citation type="journal article" date="2023" name="Nat. Commun.">
        <title>Diploid and tetraploid genomes of Acorus and the evolution of monocots.</title>
        <authorList>
            <person name="Ma L."/>
            <person name="Liu K.W."/>
            <person name="Li Z."/>
            <person name="Hsiao Y.Y."/>
            <person name="Qi Y."/>
            <person name="Fu T."/>
            <person name="Tang G.D."/>
            <person name="Zhang D."/>
            <person name="Sun W.H."/>
            <person name="Liu D.K."/>
            <person name="Li Y."/>
            <person name="Chen G.Z."/>
            <person name="Liu X.D."/>
            <person name="Liao X.Y."/>
            <person name="Jiang Y.T."/>
            <person name="Yu X."/>
            <person name="Hao Y."/>
            <person name="Huang J."/>
            <person name="Zhao X.W."/>
            <person name="Ke S."/>
            <person name="Chen Y.Y."/>
            <person name="Wu W.L."/>
            <person name="Hsu J.L."/>
            <person name="Lin Y.F."/>
            <person name="Huang M.D."/>
            <person name="Li C.Y."/>
            <person name="Huang L."/>
            <person name="Wang Z.W."/>
            <person name="Zhao X."/>
            <person name="Zhong W.Y."/>
            <person name="Peng D.H."/>
            <person name="Ahmad S."/>
            <person name="Lan S."/>
            <person name="Zhang J.S."/>
            <person name="Tsai W.C."/>
            <person name="Van de Peer Y."/>
            <person name="Liu Z.J."/>
        </authorList>
    </citation>
    <scope>NUCLEOTIDE SEQUENCE</scope>
    <source>
        <strain evidence="2">CP</strain>
    </source>
</reference>
<name>A0AAV9DIS4_ACOCL</name>
<dbReference type="InterPro" id="IPR000477">
    <property type="entry name" value="RT_dom"/>
</dbReference>
<comment type="caution">
    <text evidence="2">The sequence shown here is derived from an EMBL/GenBank/DDBJ whole genome shotgun (WGS) entry which is preliminary data.</text>
</comment>
<dbReference type="GO" id="GO:0004523">
    <property type="term" value="F:RNA-DNA hybrid ribonuclease activity"/>
    <property type="evidence" value="ECO:0007669"/>
    <property type="project" value="InterPro"/>
</dbReference>
<accession>A0AAV9DIS4</accession>
<dbReference type="PANTHER" id="PTHR47723">
    <property type="entry name" value="OS05G0353850 PROTEIN"/>
    <property type="match status" value="1"/>
</dbReference>
<feature type="domain" description="Reverse transcriptase" evidence="1">
    <location>
        <begin position="1"/>
        <end position="101"/>
    </location>
</feature>
<dbReference type="InterPro" id="IPR012337">
    <property type="entry name" value="RNaseH-like_sf"/>
</dbReference>
<gene>
    <name evidence="2" type="ORF">QJS10_CPB13g01120</name>
</gene>
<keyword evidence="3" id="KW-1185">Reference proteome</keyword>
<dbReference type="InterPro" id="IPR053151">
    <property type="entry name" value="RNase_H-like"/>
</dbReference>
<dbReference type="CDD" id="cd06222">
    <property type="entry name" value="RNase_H_like"/>
    <property type="match status" value="1"/>
</dbReference>
<dbReference type="SUPFAM" id="SSF53098">
    <property type="entry name" value="Ribonuclease H-like"/>
    <property type="match status" value="1"/>
</dbReference>
<evidence type="ECO:0000259" key="1">
    <source>
        <dbReference type="PROSITE" id="PS50878"/>
    </source>
</evidence>
<sequence length="578" mass="65367">MESFSNRLDKLCAEGEIGSYLKYPLNITHLSFADDLLLFVDATAKTALAIKQIFLEFSSISGLQLNPSKSQVFSNSNTKQFCQLLGIPQCNLPVRYLGMPMFTGALSHCLCQPLIDKIQQRIQSWAVSKPLKEGGLGIKSIQKWNKGAQGVRYWDIASDKPSLLATWVKKRYLRSSRIWNHIPSSSSSSSWKHIIAARSWIADMGGPSTSGMIHWLNGKSLKDLLGRESLIWGPPQFTSFSVLIQEEKWCKLARWHSNLDVYWDEINQLDVGGMGPDILVWPPSRSGALTLRHAWEAQSAPANPVLWADWLWLPVQSRRQSFTAWQFFLDKLPTRDRLLRKVWEERNSRIFRGKVVPKSRVLRYIKSDIRLRFRKTILKAAPTSDILQIAENFESIITEPIKSQCKVLWVPPTPGWIKSNSDGSLSEDRGGYGALLRDTTSNLIVGVAGSSPLPSINLLELKGIQTSLLLSIQHGYNCVWFESDSTTAIAWMKGRGRQPWTALRLLRKISQGILCLEEWKITHIFREGNSQADILASTRRTMGEHLISPLQVWQELEVAINSDKAGTQYSRQKLASNI</sequence>
<dbReference type="Pfam" id="PF13456">
    <property type="entry name" value="RVT_3"/>
    <property type="match status" value="1"/>
</dbReference>
<protein>
    <recommendedName>
        <fullName evidence="1">Reverse transcriptase domain-containing protein</fullName>
    </recommendedName>
</protein>
<evidence type="ECO:0000313" key="3">
    <source>
        <dbReference type="Proteomes" id="UP001180020"/>
    </source>
</evidence>
<dbReference type="InterPro" id="IPR036397">
    <property type="entry name" value="RNaseH_sf"/>
</dbReference>
<dbReference type="EMBL" id="JAUJYO010000013">
    <property type="protein sequence ID" value="KAK1300408.1"/>
    <property type="molecule type" value="Genomic_DNA"/>
</dbReference>
<dbReference type="GO" id="GO:0003676">
    <property type="term" value="F:nucleic acid binding"/>
    <property type="evidence" value="ECO:0007669"/>
    <property type="project" value="InterPro"/>
</dbReference>
<reference evidence="2" key="2">
    <citation type="submission" date="2023-06" db="EMBL/GenBank/DDBJ databases">
        <authorList>
            <person name="Ma L."/>
            <person name="Liu K.-W."/>
            <person name="Li Z."/>
            <person name="Hsiao Y.-Y."/>
            <person name="Qi Y."/>
            <person name="Fu T."/>
            <person name="Tang G."/>
            <person name="Zhang D."/>
            <person name="Sun W.-H."/>
            <person name="Liu D.-K."/>
            <person name="Li Y."/>
            <person name="Chen G.-Z."/>
            <person name="Liu X.-D."/>
            <person name="Liao X.-Y."/>
            <person name="Jiang Y.-T."/>
            <person name="Yu X."/>
            <person name="Hao Y."/>
            <person name="Huang J."/>
            <person name="Zhao X.-W."/>
            <person name="Ke S."/>
            <person name="Chen Y.-Y."/>
            <person name="Wu W.-L."/>
            <person name="Hsu J.-L."/>
            <person name="Lin Y.-F."/>
            <person name="Huang M.-D."/>
            <person name="Li C.-Y."/>
            <person name="Huang L."/>
            <person name="Wang Z.-W."/>
            <person name="Zhao X."/>
            <person name="Zhong W.-Y."/>
            <person name="Peng D.-H."/>
            <person name="Ahmad S."/>
            <person name="Lan S."/>
            <person name="Zhang J.-S."/>
            <person name="Tsai W.-C."/>
            <person name="Van De Peer Y."/>
            <person name="Liu Z.-J."/>
        </authorList>
    </citation>
    <scope>NUCLEOTIDE SEQUENCE</scope>
    <source>
        <strain evidence="2">CP</strain>
        <tissue evidence="2">Leaves</tissue>
    </source>
</reference>
<evidence type="ECO:0000313" key="2">
    <source>
        <dbReference type="EMBL" id="KAK1300408.1"/>
    </source>
</evidence>
<dbReference type="AlphaFoldDB" id="A0AAV9DIS4"/>
<dbReference type="Pfam" id="PF00078">
    <property type="entry name" value="RVT_1"/>
    <property type="match status" value="1"/>
</dbReference>
<dbReference type="InterPro" id="IPR044730">
    <property type="entry name" value="RNase_H-like_dom_plant"/>
</dbReference>
<dbReference type="InterPro" id="IPR002156">
    <property type="entry name" value="RNaseH_domain"/>
</dbReference>
<proteinExistence type="predicted"/>
<dbReference type="PANTHER" id="PTHR47723:SF19">
    <property type="entry name" value="POLYNUCLEOTIDYL TRANSFERASE, RIBONUCLEASE H-LIKE SUPERFAMILY PROTEIN"/>
    <property type="match status" value="1"/>
</dbReference>
<dbReference type="PROSITE" id="PS50878">
    <property type="entry name" value="RT_POL"/>
    <property type="match status" value="1"/>
</dbReference>
<dbReference type="Gene3D" id="3.30.420.10">
    <property type="entry name" value="Ribonuclease H-like superfamily/Ribonuclease H"/>
    <property type="match status" value="1"/>
</dbReference>
<dbReference type="Proteomes" id="UP001180020">
    <property type="component" value="Unassembled WGS sequence"/>
</dbReference>